<dbReference type="InterPro" id="IPR050696">
    <property type="entry name" value="FtsA/MreB"/>
</dbReference>
<dbReference type="AlphaFoldDB" id="A0A4R8IX21"/>
<dbReference type="Gene3D" id="3.30.1490.300">
    <property type="match status" value="1"/>
</dbReference>
<proteinExistence type="predicted"/>
<dbReference type="EMBL" id="SOQX01000001">
    <property type="protein sequence ID" value="TDY04070.1"/>
    <property type="molecule type" value="Genomic_DNA"/>
</dbReference>
<comment type="caution">
    <text evidence="1">The sequence shown here is derived from an EMBL/GenBank/DDBJ whole genome shotgun (WGS) entry which is preliminary data.</text>
</comment>
<accession>A0A4R8IX21</accession>
<protein>
    <submittedName>
        <fullName evidence="1">MSHA biogenesis protein MshI</fullName>
    </submittedName>
</protein>
<reference evidence="1 2" key="1">
    <citation type="submission" date="2019-03" db="EMBL/GenBank/DDBJ databases">
        <title>Genomic Encyclopedia of Type Strains, Phase IV (KMG-IV): sequencing the most valuable type-strain genomes for metagenomic binning, comparative biology and taxonomic classification.</title>
        <authorList>
            <person name="Goeker M."/>
        </authorList>
    </citation>
    <scope>NUCLEOTIDE SEQUENCE [LARGE SCALE GENOMIC DNA]</scope>
    <source>
        <strain evidence="1 2">DSM 16326</strain>
    </source>
</reference>
<dbReference type="SUPFAM" id="SSF53067">
    <property type="entry name" value="Actin-like ATPase domain"/>
    <property type="match status" value="1"/>
</dbReference>
<evidence type="ECO:0000313" key="2">
    <source>
        <dbReference type="Proteomes" id="UP000294914"/>
    </source>
</evidence>
<name>A0A4R8IX21_9GAMM</name>
<organism evidence="1 2">
    <name type="scientific">Thiohalophilus thiocyanatoxydans</name>
    <dbReference type="NCBI Taxonomy" id="381308"/>
    <lineage>
        <taxon>Bacteria</taxon>
        <taxon>Pseudomonadati</taxon>
        <taxon>Pseudomonadota</taxon>
        <taxon>Gammaproteobacteria</taxon>
        <taxon>Thiohalomonadales</taxon>
        <taxon>Thiohalophilaceae</taxon>
        <taxon>Thiohalophilus</taxon>
    </lineage>
</organism>
<dbReference type="PANTHER" id="PTHR32432">
    <property type="entry name" value="CELL DIVISION PROTEIN FTSA-RELATED"/>
    <property type="match status" value="1"/>
</dbReference>
<dbReference type="PANTHER" id="PTHR32432:SF3">
    <property type="entry name" value="ETHANOLAMINE UTILIZATION PROTEIN EUTJ"/>
    <property type="match status" value="1"/>
</dbReference>
<dbReference type="Proteomes" id="UP000294914">
    <property type="component" value="Unassembled WGS sequence"/>
</dbReference>
<evidence type="ECO:0000313" key="1">
    <source>
        <dbReference type="EMBL" id="TDY04070.1"/>
    </source>
</evidence>
<sequence>MAVVRYHAQQPVLSYCEFASASNAERPQVLARLLAQEGLAGMRVSTLLDVGEFDLQLIEAPDVTAEELRAAVRWRIKDRLDYALDEAVLDVFPIPGQQERGRPPMVYVVAARQAQVKRYIDLLENAGADLCCVDIPELAQRNLAVRLNEDARGVAMLSLGPDAGLLTLTCDGVLYLAREIDVGYRALESAAPPPEGKAGGLQLAENLLPDQRRALETLVLEVQRSLDYFESHFGLAPIGHLVIAPTPMPVPAMLDYMGENLGVAVRQLELADIVDVEQTTDRSLQAECLLAIGAALRGVEA</sequence>
<dbReference type="Gene3D" id="3.30.420.40">
    <property type="match status" value="2"/>
</dbReference>
<gene>
    <name evidence="1" type="ORF">EDC23_0442</name>
</gene>
<dbReference type="InterPro" id="IPR043129">
    <property type="entry name" value="ATPase_NBD"/>
</dbReference>
<keyword evidence="2" id="KW-1185">Reference proteome</keyword>